<evidence type="ECO:0000256" key="4">
    <source>
        <dbReference type="PROSITE-ProRule" id="PRU00335"/>
    </source>
</evidence>
<dbReference type="InterPro" id="IPR050109">
    <property type="entry name" value="HTH-type_TetR-like_transc_reg"/>
</dbReference>
<dbReference type="GO" id="GO:0003700">
    <property type="term" value="F:DNA-binding transcription factor activity"/>
    <property type="evidence" value="ECO:0007669"/>
    <property type="project" value="TreeGrafter"/>
</dbReference>
<dbReference type="SUPFAM" id="SSF46689">
    <property type="entry name" value="Homeodomain-like"/>
    <property type="match status" value="1"/>
</dbReference>
<evidence type="ECO:0000259" key="5">
    <source>
        <dbReference type="PROSITE" id="PS50977"/>
    </source>
</evidence>
<evidence type="ECO:0000256" key="2">
    <source>
        <dbReference type="ARBA" id="ARBA00023125"/>
    </source>
</evidence>
<keyword evidence="1" id="KW-0805">Transcription regulation</keyword>
<keyword evidence="2 4" id="KW-0238">DNA-binding</keyword>
<dbReference type="InterPro" id="IPR001647">
    <property type="entry name" value="HTH_TetR"/>
</dbReference>
<gene>
    <name evidence="6" type="ORF">A5779_17495</name>
</gene>
<sequence>MAYVKAAERHEQIVAAAIRVLSDVGVPGTTLRAVAAEAGIPLGTLHYVFPSKDQMLRAVIVAVIDDVVATVHGSLELDQGLAHALRHGVKTFWEALVEGDVGVQVMQYELAMYSVRSEGSEGLARLQYDRYTALVTEFCEQAANAAGERCAVEFATLGRLGLAMLDGLIIQYVASRDRQRARRDLDRAIQMLVTLADPQPSA</sequence>
<evidence type="ECO:0000256" key="3">
    <source>
        <dbReference type="ARBA" id="ARBA00023163"/>
    </source>
</evidence>
<evidence type="ECO:0000256" key="1">
    <source>
        <dbReference type="ARBA" id="ARBA00023015"/>
    </source>
</evidence>
<comment type="caution">
    <text evidence="6">The sequence shown here is derived from an EMBL/GenBank/DDBJ whole genome shotgun (WGS) entry which is preliminary data.</text>
</comment>
<dbReference type="RefSeq" id="WP_064879443.1">
    <property type="nucleotide sequence ID" value="NZ_LZSY01000028.1"/>
</dbReference>
<dbReference type="EMBL" id="LZSY01000028">
    <property type="protein sequence ID" value="OBB96082.1"/>
    <property type="molecule type" value="Genomic_DNA"/>
</dbReference>
<reference evidence="7" key="1">
    <citation type="submission" date="2016-06" db="EMBL/GenBank/DDBJ databases">
        <authorList>
            <person name="Sutton G."/>
            <person name="Brinkac L."/>
            <person name="Sanka R."/>
            <person name="Adams M."/>
            <person name="Lau E."/>
            <person name="Mehaffy C."/>
            <person name="Tameris M."/>
            <person name="Hatherill M."/>
            <person name="Hanekom W."/>
            <person name="Mahomed H."/>
            <person name="Mcshane H."/>
        </authorList>
    </citation>
    <scope>NUCLEOTIDE SEQUENCE [LARGE SCALE GENOMIC DNA]</scope>
    <source>
        <strain evidence="7">852002-10433_SCH5171157</strain>
    </source>
</reference>
<feature type="domain" description="HTH tetR-type" evidence="5">
    <location>
        <begin position="7"/>
        <end position="67"/>
    </location>
</feature>
<evidence type="ECO:0000313" key="6">
    <source>
        <dbReference type="EMBL" id="OBB96082.1"/>
    </source>
</evidence>
<keyword evidence="3" id="KW-0804">Transcription</keyword>
<protein>
    <submittedName>
        <fullName evidence="6">TetR family transcriptional regulator</fullName>
    </submittedName>
</protein>
<dbReference type="InterPro" id="IPR036271">
    <property type="entry name" value="Tet_transcr_reg_TetR-rel_C_sf"/>
</dbReference>
<dbReference type="PRINTS" id="PR00455">
    <property type="entry name" value="HTHTETR"/>
</dbReference>
<dbReference type="Gene3D" id="1.10.357.10">
    <property type="entry name" value="Tetracycline Repressor, domain 2"/>
    <property type="match status" value="1"/>
</dbReference>
<dbReference type="PANTHER" id="PTHR30055">
    <property type="entry name" value="HTH-TYPE TRANSCRIPTIONAL REGULATOR RUTR"/>
    <property type="match status" value="1"/>
</dbReference>
<evidence type="ECO:0000313" key="7">
    <source>
        <dbReference type="Proteomes" id="UP000094008"/>
    </source>
</evidence>
<organism evidence="6 7">
    <name type="scientific">Mycolicibacterium peregrinum</name>
    <name type="common">Mycobacterium peregrinum</name>
    <dbReference type="NCBI Taxonomy" id="43304"/>
    <lineage>
        <taxon>Bacteria</taxon>
        <taxon>Bacillati</taxon>
        <taxon>Actinomycetota</taxon>
        <taxon>Actinomycetes</taxon>
        <taxon>Mycobacteriales</taxon>
        <taxon>Mycobacteriaceae</taxon>
        <taxon>Mycolicibacterium</taxon>
    </lineage>
</organism>
<dbReference type="Pfam" id="PF00440">
    <property type="entry name" value="TetR_N"/>
    <property type="match status" value="1"/>
</dbReference>
<dbReference type="AlphaFoldDB" id="A0A1A0WE81"/>
<accession>A0A1A0WE81</accession>
<dbReference type="InterPro" id="IPR009057">
    <property type="entry name" value="Homeodomain-like_sf"/>
</dbReference>
<dbReference type="Proteomes" id="UP000094008">
    <property type="component" value="Unassembled WGS sequence"/>
</dbReference>
<dbReference type="OrthoDB" id="5242433at2"/>
<dbReference type="SUPFAM" id="SSF48498">
    <property type="entry name" value="Tetracyclin repressor-like, C-terminal domain"/>
    <property type="match status" value="1"/>
</dbReference>
<proteinExistence type="predicted"/>
<dbReference type="PANTHER" id="PTHR30055:SF234">
    <property type="entry name" value="HTH-TYPE TRANSCRIPTIONAL REGULATOR BETI"/>
    <property type="match status" value="1"/>
</dbReference>
<dbReference type="PROSITE" id="PS50977">
    <property type="entry name" value="HTH_TETR_2"/>
    <property type="match status" value="1"/>
</dbReference>
<dbReference type="GO" id="GO:0000976">
    <property type="term" value="F:transcription cis-regulatory region binding"/>
    <property type="evidence" value="ECO:0007669"/>
    <property type="project" value="TreeGrafter"/>
</dbReference>
<name>A0A1A0WE81_MYCPR</name>
<feature type="DNA-binding region" description="H-T-H motif" evidence="4">
    <location>
        <begin position="30"/>
        <end position="49"/>
    </location>
</feature>